<reference evidence="3 4" key="1">
    <citation type="submission" date="2016-07" db="EMBL/GenBank/DDBJ databases">
        <title>Pervasive Adenine N6-methylation of Active Genes in Fungi.</title>
        <authorList>
            <consortium name="DOE Joint Genome Institute"/>
            <person name="Mondo S.J."/>
            <person name="Dannebaum R.O."/>
            <person name="Kuo R.C."/>
            <person name="Labutti K."/>
            <person name="Haridas S."/>
            <person name="Kuo A."/>
            <person name="Salamov A."/>
            <person name="Ahrendt S.R."/>
            <person name="Lipzen A."/>
            <person name="Sullivan W."/>
            <person name="Andreopoulos W.B."/>
            <person name="Clum A."/>
            <person name="Lindquist E."/>
            <person name="Daum C."/>
            <person name="Ramamoorthy G.K."/>
            <person name="Gryganskyi A."/>
            <person name="Culley D."/>
            <person name="Magnuson J.K."/>
            <person name="James T.Y."/>
            <person name="O'Malley M.A."/>
            <person name="Stajich J.E."/>
            <person name="Spatafora J.W."/>
            <person name="Visel A."/>
            <person name="Grigoriev I.V."/>
        </authorList>
    </citation>
    <scope>NUCLEOTIDE SEQUENCE [LARGE SCALE GENOMIC DNA]</scope>
    <source>
        <strain evidence="3 4">JEL800</strain>
    </source>
</reference>
<feature type="domain" description="ABC-type glycine betaine transport system substrate-binding" evidence="2">
    <location>
        <begin position="65"/>
        <end position="163"/>
    </location>
</feature>
<evidence type="ECO:0000256" key="1">
    <source>
        <dbReference type="SAM" id="SignalP"/>
    </source>
</evidence>
<gene>
    <name evidence="3" type="ORF">BCR33DRAFT_461227</name>
</gene>
<protein>
    <recommendedName>
        <fullName evidence="2">ABC-type glycine betaine transport system substrate-binding domain-containing protein</fullName>
    </recommendedName>
</protein>
<dbReference type="Proteomes" id="UP000193642">
    <property type="component" value="Unassembled WGS sequence"/>
</dbReference>
<accession>A0A1Y2CXN4</accession>
<dbReference type="AlphaFoldDB" id="A0A1Y2CXN4"/>
<comment type="caution">
    <text evidence="3">The sequence shown here is derived from an EMBL/GenBank/DDBJ whole genome shotgun (WGS) entry which is preliminary data.</text>
</comment>
<keyword evidence="4" id="KW-1185">Reference proteome</keyword>
<dbReference type="SUPFAM" id="SSF53850">
    <property type="entry name" value="Periplasmic binding protein-like II"/>
    <property type="match status" value="1"/>
</dbReference>
<evidence type="ECO:0000259" key="2">
    <source>
        <dbReference type="Pfam" id="PF04069"/>
    </source>
</evidence>
<keyword evidence="1" id="KW-0732">Signal</keyword>
<dbReference type="GO" id="GO:0022857">
    <property type="term" value="F:transmembrane transporter activity"/>
    <property type="evidence" value="ECO:0007669"/>
    <property type="project" value="InterPro"/>
</dbReference>
<dbReference type="InterPro" id="IPR007210">
    <property type="entry name" value="ABC_Gly_betaine_transp_sub-bd"/>
</dbReference>
<dbReference type="OrthoDB" id="2141692at2759"/>
<dbReference type="Pfam" id="PF04069">
    <property type="entry name" value="OpuAC"/>
    <property type="match status" value="1"/>
</dbReference>
<dbReference type="GO" id="GO:0043190">
    <property type="term" value="C:ATP-binding cassette (ABC) transporter complex"/>
    <property type="evidence" value="ECO:0007669"/>
    <property type="project" value="InterPro"/>
</dbReference>
<dbReference type="EMBL" id="MCGO01000005">
    <property type="protein sequence ID" value="ORY51656.1"/>
    <property type="molecule type" value="Genomic_DNA"/>
</dbReference>
<proteinExistence type="predicted"/>
<name>A0A1Y2CXN4_9FUNG</name>
<evidence type="ECO:0000313" key="3">
    <source>
        <dbReference type="EMBL" id="ORY51656.1"/>
    </source>
</evidence>
<organism evidence="3 4">
    <name type="scientific">Rhizoclosmatium globosum</name>
    <dbReference type="NCBI Taxonomy" id="329046"/>
    <lineage>
        <taxon>Eukaryota</taxon>
        <taxon>Fungi</taxon>
        <taxon>Fungi incertae sedis</taxon>
        <taxon>Chytridiomycota</taxon>
        <taxon>Chytridiomycota incertae sedis</taxon>
        <taxon>Chytridiomycetes</taxon>
        <taxon>Chytridiales</taxon>
        <taxon>Chytriomycetaceae</taxon>
        <taxon>Rhizoclosmatium</taxon>
    </lineage>
</organism>
<feature type="signal peptide" evidence="1">
    <location>
        <begin position="1"/>
        <end position="20"/>
    </location>
</feature>
<feature type="chain" id="PRO_5012869827" description="ABC-type glycine betaine transport system substrate-binding domain-containing protein" evidence="1">
    <location>
        <begin position="21"/>
        <end position="316"/>
    </location>
</feature>
<sequence length="316" mass="35155">MNLYLLGSAYVLILASFVSADVNWSKYNIYPVFANAPKCNLTTPIPGWSTLKNADGTLFTSSKRPIVLLAQQWDSSFLTTYAMQFLLEAMGYRVNVVVGTDNFTPSREFYDNVVDLELEIWPSDTPTLKNLTKTDGVAVSMGAVGYSGNVGFYVPTYMITKYPTLNFDFWRSYYNPQIISYFPPMGTGPKLDTPLSTCNGDPTSCVNGTYTPLQCRGYKSNCGELWAYDPSYSPDMVQRLLDGSGLNFTINFLGSNATQIILSAMAAKKNILFYNWSPTAFTSVQPITRVLLPGNNPSEYYKFSTSKGKTIDLTVY</sequence>
<evidence type="ECO:0000313" key="4">
    <source>
        <dbReference type="Proteomes" id="UP000193642"/>
    </source>
</evidence>